<evidence type="ECO:0000256" key="2">
    <source>
        <dbReference type="ARBA" id="ARBA00022884"/>
    </source>
</evidence>
<accession>A0A1G2F6D3</accession>
<comment type="subcellular location">
    <subcellularLocation>
        <location evidence="3">Cytoplasm</location>
    </subcellularLocation>
    <text evidence="3">The tmRNA-SmpB complex associates with stalled 70S ribosomes.</text>
</comment>
<proteinExistence type="inferred from homology"/>
<comment type="function">
    <text evidence="3">Required for rescue of stalled ribosomes mediated by trans-translation. Binds to transfer-messenger RNA (tmRNA), required for stable association of tmRNA with ribosomes. tmRNA and SmpB together mimic tRNA shape, replacing the anticodon stem-loop with SmpB. tmRNA is encoded by the ssrA gene; the 2 termini fold to resemble tRNA(Ala) and it encodes a 'tag peptide', a short internal open reading frame. During trans-translation Ala-aminoacylated tmRNA acts like a tRNA, entering the A-site of stalled ribosomes, displacing the stalled mRNA. The ribosome then switches to translate the ORF on the tmRNA; the nascent peptide is terminated with the 'tag peptide' encoded by the tmRNA and targeted for degradation. The ribosome is freed to recommence translation, which seems to be the essential function of trans-translation.</text>
</comment>
<dbReference type="Proteomes" id="UP000179099">
    <property type="component" value="Unassembled WGS sequence"/>
</dbReference>
<protein>
    <recommendedName>
        <fullName evidence="3">SsrA-binding protein</fullName>
    </recommendedName>
    <alternativeName>
        <fullName evidence="3">Small protein B</fullName>
    </alternativeName>
</protein>
<organism evidence="4 5">
    <name type="scientific">Candidatus Portnoybacteria bacterium RBG_19FT_COMBO_36_7</name>
    <dbReference type="NCBI Taxonomy" id="1801992"/>
    <lineage>
        <taxon>Bacteria</taxon>
        <taxon>Candidatus Portnoyibacteriota</taxon>
    </lineage>
</organism>
<dbReference type="EMBL" id="MHMW01000028">
    <property type="protein sequence ID" value="OGZ33635.1"/>
    <property type="molecule type" value="Genomic_DNA"/>
</dbReference>
<evidence type="ECO:0000313" key="5">
    <source>
        <dbReference type="Proteomes" id="UP000179099"/>
    </source>
</evidence>
<evidence type="ECO:0000256" key="1">
    <source>
        <dbReference type="ARBA" id="ARBA00022490"/>
    </source>
</evidence>
<dbReference type="InterPro" id="IPR023620">
    <property type="entry name" value="SmpB"/>
</dbReference>
<dbReference type="InterPro" id="IPR000037">
    <property type="entry name" value="SsrA-bd_prot"/>
</dbReference>
<reference evidence="4 5" key="1">
    <citation type="journal article" date="2016" name="Nat. Commun.">
        <title>Thousands of microbial genomes shed light on interconnected biogeochemical processes in an aquifer system.</title>
        <authorList>
            <person name="Anantharaman K."/>
            <person name="Brown C.T."/>
            <person name="Hug L.A."/>
            <person name="Sharon I."/>
            <person name="Castelle C.J."/>
            <person name="Probst A.J."/>
            <person name="Thomas B.C."/>
            <person name="Singh A."/>
            <person name="Wilkins M.J."/>
            <person name="Karaoz U."/>
            <person name="Brodie E.L."/>
            <person name="Williams K.H."/>
            <person name="Hubbard S.S."/>
            <person name="Banfield J.F."/>
        </authorList>
    </citation>
    <scope>NUCLEOTIDE SEQUENCE [LARGE SCALE GENOMIC DNA]</scope>
</reference>
<dbReference type="Gene3D" id="2.40.280.10">
    <property type="match status" value="1"/>
</dbReference>
<dbReference type="Pfam" id="PF01668">
    <property type="entry name" value="SmpB"/>
    <property type="match status" value="1"/>
</dbReference>
<dbReference type="PROSITE" id="PS01317">
    <property type="entry name" value="SSRP"/>
    <property type="match status" value="1"/>
</dbReference>
<dbReference type="NCBIfam" id="TIGR00086">
    <property type="entry name" value="smpB"/>
    <property type="match status" value="1"/>
</dbReference>
<dbReference type="GO" id="GO:0070929">
    <property type="term" value="P:trans-translation"/>
    <property type="evidence" value="ECO:0007669"/>
    <property type="project" value="UniProtKB-UniRule"/>
</dbReference>
<dbReference type="GO" id="GO:0070930">
    <property type="term" value="P:trans-translation-dependent protein tagging"/>
    <property type="evidence" value="ECO:0007669"/>
    <property type="project" value="TreeGrafter"/>
</dbReference>
<dbReference type="NCBIfam" id="NF003843">
    <property type="entry name" value="PRK05422.1"/>
    <property type="match status" value="1"/>
</dbReference>
<sequence>MPELAYNRKASFDYEFLEKYEAGLVLTGHEVKSAKKGHISLQGSYVVIRGQEAWLLNANIAPFQPKNAPPDYDPLRTRKLLLHKHEIQSLIGKTHQKGLTLVPIRVYTKKARVKIEFALARGKRKADKRGKIIERESKRDINRALRGKY</sequence>
<comment type="similarity">
    <text evidence="3">Belongs to the SmpB family.</text>
</comment>
<dbReference type="PANTHER" id="PTHR30308">
    <property type="entry name" value="TMRNA-BINDING COMPONENT OF TRANS-TRANSLATION TAGGING COMPLEX"/>
    <property type="match status" value="1"/>
</dbReference>
<dbReference type="GO" id="GO:0005829">
    <property type="term" value="C:cytosol"/>
    <property type="evidence" value="ECO:0007669"/>
    <property type="project" value="TreeGrafter"/>
</dbReference>
<dbReference type="GO" id="GO:0003723">
    <property type="term" value="F:RNA binding"/>
    <property type="evidence" value="ECO:0007669"/>
    <property type="project" value="UniProtKB-UniRule"/>
</dbReference>
<comment type="caution">
    <text evidence="4">The sequence shown here is derived from an EMBL/GenBank/DDBJ whole genome shotgun (WGS) entry which is preliminary data.</text>
</comment>
<evidence type="ECO:0000256" key="3">
    <source>
        <dbReference type="HAMAP-Rule" id="MF_00023"/>
    </source>
</evidence>
<keyword evidence="1 3" id="KW-0963">Cytoplasm</keyword>
<dbReference type="STRING" id="1801992.A2Y98_01745"/>
<dbReference type="SUPFAM" id="SSF74982">
    <property type="entry name" value="Small protein B (SmpB)"/>
    <property type="match status" value="1"/>
</dbReference>
<dbReference type="AlphaFoldDB" id="A0A1G2F6D3"/>
<dbReference type="PANTHER" id="PTHR30308:SF2">
    <property type="entry name" value="SSRA-BINDING PROTEIN"/>
    <property type="match status" value="1"/>
</dbReference>
<name>A0A1G2F6D3_9BACT</name>
<keyword evidence="2 3" id="KW-0694">RNA-binding</keyword>
<dbReference type="InterPro" id="IPR020081">
    <property type="entry name" value="SsrA-bd_prot_CS"/>
</dbReference>
<dbReference type="HAMAP" id="MF_00023">
    <property type="entry name" value="SmpB"/>
    <property type="match status" value="1"/>
</dbReference>
<dbReference type="CDD" id="cd09294">
    <property type="entry name" value="SmpB"/>
    <property type="match status" value="1"/>
</dbReference>
<evidence type="ECO:0000313" key="4">
    <source>
        <dbReference type="EMBL" id="OGZ33635.1"/>
    </source>
</evidence>
<gene>
    <name evidence="3" type="primary">smpB</name>
    <name evidence="4" type="ORF">A2Y98_01745</name>
</gene>